<reference evidence="6" key="1">
    <citation type="submission" date="2025-08" db="UniProtKB">
        <authorList>
            <consortium name="RefSeq"/>
        </authorList>
    </citation>
    <scope>IDENTIFICATION</scope>
</reference>
<name>A0ABM1AG07_APLCA</name>
<keyword evidence="5" id="KW-1185">Reference proteome</keyword>
<dbReference type="InterPro" id="IPR010483">
    <property type="entry name" value="Alpha_2_MRAP_C"/>
</dbReference>
<dbReference type="Pfam" id="PF06401">
    <property type="entry name" value="Alpha-2-MRAP_C"/>
    <property type="match status" value="1"/>
</dbReference>
<feature type="signal peptide" evidence="2">
    <location>
        <begin position="1"/>
        <end position="30"/>
    </location>
</feature>
<evidence type="ECO:0000256" key="1">
    <source>
        <dbReference type="SAM" id="MobiDB-lite"/>
    </source>
</evidence>
<evidence type="ECO:0000259" key="3">
    <source>
        <dbReference type="Pfam" id="PF06400"/>
    </source>
</evidence>
<feature type="domain" description="Alpha-2-macroglobulin receptor-associated protein" evidence="3">
    <location>
        <begin position="29"/>
        <end position="126"/>
    </location>
</feature>
<dbReference type="PANTHER" id="PTHR16560:SF2">
    <property type="entry name" value="ALPHA-2-MACROGLOBULIN RECEPTOR-ASSOCIATED PROTEIN"/>
    <property type="match status" value="1"/>
</dbReference>
<feature type="domain" description="Alpha-2-macroglobulin RAP C-terminal" evidence="4">
    <location>
        <begin position="150"/>
        <end position="349"/>
    </location>
</feature>
<organism evidence="5 6">
    <name type="scientific">Aplysia californica</name>
    <name type="common">California sea hare</name>
    <dbReference type="NCBI Taxonomy" id="6500"/>
    <lineage>
        <taxon>Eukaryota</taxon>
        <taxon>Metazoa</taxon>
        <taxon>Spiralia</taxon>
        <taxon>Lophotrochozoa</taxon>
        <taxon>Mollusca</taxon>
        <taxon>Gastropoda</taxon>
        <taxon>Heterobranchia</taxon>
        <taxon>Euthyneura</taxon>
        <taxon>Tectipleura</taxon>
        <taxon>Aplysiida</taxon>
        <taxon>Aplysioidea</taxon>
        <taxon>Aplysiidae</taxon>
        <taxon>Aplysia</taxon>
    </lineage>
</organism>
<evidence type="ECO:0000313" key="6">
    <source>
        <dbReference type="RefSeq" id="XP_012946920.1"/>
    </source>
</evidence>
<dbReference type="InterPro" id="IPR037999">
    <property type="entry name" value="RAP_D3"/>
</dbReference>
<evidence type="ECO:0000259" key="4">
    <source>
        <dbReference type="Pfam" id="PF06401"/>
    </source>
</evidence>
<dbReference type="GeneID" id="101847798"/>
<feature type="region of interest" description="Disordered" evidence="1">
    <location>
        <begin position="206"/>
        <end position="226"/>
    </location>
</feature>
<evidence type="ECO:0000256" key="2">
    <source>
        <dbReference type="SAM" id="SignalP"/>
    </source>
</evidence>
<dbReference type="Proteomes" id="UP000694888">
    <property type="component" value="Unplaced"/>
</dbReference>
<dbReference type="SUPFAM" id="SSF47045">
    <property type="entry name" value="RAP domain-like"/>
    <property type="match status" value="3"/>
</dbReference>
<dbReference type="Pfam" id="PF06400">
    <property type="entry name" value="Alpha-2-MRAP_N"/>
    <property type="match status" value="1"/>
</dbReference>
<dbReference type="Gene3D" id="1.20.81.10">
    <property type="entry name" value="RAP domain"/>
    <property type="match status" value="3"/>
</dbReference>
<sequence length="349" mass="41374">MANIKAFLSKSFCVRTLLLSSILWFGLVSTSENKYSEDANLDVAELMTQIKPFRMQKVNLLWTTARKRKDLTEENRVDLFKQLQAHERLEKRVKKLKSENLDEDGLMEAKLLHNYRRIVEKYSLDDAPSESEVERKAAQEQKEAEKEAITFEDNKLQEMWKEAQHSGFSEEDLNLLQEEFSHQQMKIKEFNFVHGELNDLHDPDENTIFNDDDVEANDKDQDSDRRRGKLELQDGFRRLEHLATNLTPTDGEFEDPRVNSLWSMVQKSKWSQEKLKSFKEELRHFEKRLSKQKHFADQLALSRQSLEHKRSPDNHKFLMEKTDSLNNEIKKYHSHLKERVTKAIRHTEL</sequence>
<accession>A0ABM1AG07</accession>
<dbReference type="RefSeq" id="XP_012946920.1">
    <property type="nucleotide sequence ID" value="XM_013091466.2"/>
</dbReference>
<dbReference type="CDD" id="cd14808">
    <property type="entry name" value="RAP_D3"/>
    <property type="match status" value="1"/>
</dbReference>
<dbReference type="InterPro" id="IPR038003">
    <property type="entry name" value="A2-macroglobuin_RAP"/>
</dbReference>
<feature type="chain" id="PRO_5045585905" evidence="2">
    <location>
        <begin position="31"/>
        <end position="349"/>
    </location>
</feature>
<protein>
    <submittedName>
        <fullName evidence="6">Alpha-2-macroglobulin receptor-associated protein</fullName>
    </submittedName>
</protein>
<keyword evidence="2" id="KW-0732">Signal</keyword>
<proteinExistence type="predicted"/>
<feature type="compositionally biased region" description="Basic and acidic residues" evidence="1">
    <location>
        <begin position="216"/>
        <end position="226"/>
    </location>
</feature>
<evidence type="ECO:0000313" key="5">
    <source>
        <dbReference type="Proteomes" id="UP000694888"/>
    </source>
</evidence>
<dbReference type="InterPro" id="IPR036744">
    <property type="entry name" value="RAP_sf"/>
</dbReference>
<gene>
    <name evidence="6" type="primary">LOC101847798</name>
</gene>
<dbReference type="InterPro" id="IPR009066">
    <property type="entry name" value="MG_RAP_rcpt_1"/>
</dbReference>
<keyword evidence="6" id="KW-0675">Receptor</keyword>
<dbReference type="PANTHER" id="PTHR16560">
    <property type="entry name" value="ALPHA-2-MACROGLOBULIN RECEPTOR-ASSOCIATED PROTEIN"/>
    <property type="match status" value="1"/>
</dbReference>